<comment type="caution">
    <text evidence="2">The sequence shown here is derived from an EMBL/GenBank/DDBJ whole genome shotgun (WGS) entry which is preliminary data.</text>
</comment>
<proteinExistence type="predicted"/>
<dbReference type="Pfam" id="PF12099">
    <property type="entry name" value="DUF3575"/>
    <property type="match status" value="1"/>
</dbReference>
<sequence>MKKLNIILSLLILFALSVNAEIKSDSSKVIHGHKNLIKINLPALALRTYALEYERAIGRKTAASFGFRLMPKGGIPLQGTIDNLIDDPETSKQLNSFEISNQAFTPQIKFYFGKDIFKGFYLAPFARFANYKVNGDFNFDVNGTEEIIPLDGELTTITGGLEIGVQFRMGKHIHLNFNFGPQFGSSKGDFNGRKNLNTQEQDALRDDLEDFKIPFVEQEITVNSTGVNMKVDGPWGGLKGGIMLGYRF</sequence>
<feature type="chain" id="PRO_5045773078" evidence="1">
    <location>
        <begin position="21"/>
        <end position="248"/>
    </location>
</feature>
<evidence type="ECO:0000313" key="3">
    <source>
        <dbReference type="Proteomes" id="UP001597546"/>
    </source>
</evidence>
<dbReference type="InterPro" id="IPR021958">
    <property type="entry name" value="DUF3575"/>
</dbReference>
<evidence type="ECO:0000256" key="1">
    <source>
        <dbReference type="SAM" id="SignalP"/>
    </source>
</evidence>
<reference evidence="3" key="1">
    <citation type="journal article" date="2019" name="Int. J. Syst. Evol. Microbiol.">
        <title>The Global Catalogue of Microorganisms (GCM) 10K type strain sequencing project: providing services to taxonomists for standard genome sequencing and annotation.</title>
        <authorList>
            <consortium name="The Broad Institute Genomics Platform"/>
            <consortium name="The Broad Institute Genome Sequencing Center for Infectious Disease"/>
            <person name="Wu L."/>
            <person name="Ma J."/>
        </authorList>
    </citation>
    <scope>NUCLEOTIDE SEQUENCE [LARGE SCALE GENOMIC DNA]</scope>
    <source>
        <strain evidence="3">KCTC 42456</strain>
    </source>
</reference>
<accession>A0ABW5TSS0</accession>
<keyword evidence="1" id="KW-0732">Signal</keyword>
<feature type="signal peptide" evidence="1">
    <location>
        <begin position="1"/>
        <end position="20"/>
    </location>
</feature>
<dbReference type="Proteomes" id="UP001597546">
    <property type="component" value="Unassembled WGS sequence"/>
</dbReference>
<evidence type="ECO:0000313" key="2">
    <source>
        <dbReference type="EMBL" id="MFD2732326.1"/>
    </source>
</evidence>
<organism evidence="2 3">
    <name type="scientific">Pedobacter alpinus</name>
    <dbReference type="NCBI Taxonomy" id="1590643"/>
    <lineage>
        <taxon>Bacteria</taxon>
        <taxon>Pseudomonadati</taxon>
        <taxon>Bacteroidota</taxon>
        <taxon>Sphingobacteriia</taxon>
        <taxon>Sphingobacteriales</taxon>
        <taxon>Sphingobacteriaceae</taxon>
        <taxon>Pedobacter</taxon>
    </lineage>
</organism>
<dbReference type="EMBL" id="JBHULV010000040">
    <property type="protein sequence ID" value="MFD2732326.1"/>
    <property type="molecule type" value="Genomic_DNA"/>
</dbReference>
<keyword evidence="3" id="KW-1185">Reference proteome</keyword>
<name>A0ABW5TSS0_9SPHI</name>
<protein>
    <submittedName>
        <fullName evidence="2">DUF3575 domain-containing protein</fullName>
    </submittedName>
</protein>
<dbReference type="RefSeq" id="WP_379044776.1">
    <property type="nucleotide sequence ID" value="NZ_JBHSKW010000047.1"/>
</dbReference>
<gene>
    <name evidence="2" type="ORF">ACFSSE_11490</name>
</gene>